<dbReference type="InterPro" id="IPR000352">
    <property type="entry name" value="Pep_chain_release_fac_I"/>
</dbReference>
<dbReference type="VEuPathDB" id="FungiDB:TSTA_026240"/>
<dbReference type="Gene3D" id="3.30.160.20">
    <property type="match status" value="1"/>
</dbReference>
<feature type="region of interest" description="Disordered" evidence="5">
    <location>
        <begin position="37"/>
        <end position="64"/>
    </location>
</feature>
<comment type="similarity">
    <text evidence="2">Belongs to the prokaryotic/mitochondrial release factor family.</text>
</comment>
<dbReference type="RefSeq" id="XP_002479747.1">
    <property type="nucleotide sequence ID" value="XM_002479702.1"/>
</dbReference>
<keyword evidence="7" id="KW-0378">Hydrolase</keyword>
<dbReference type="AlphaFoldDB" id="B8M6D8"/>
<dbReference type="Proteomes" id="UP000001745">
    <property type="component" value="Unassembled WGS sequence"/>
</dbReference>
<reference evidence="8" key="1">
    <citation type="journal article" date="2015" name="Genome Announc.">
        <title>Genome sequence of the AIDS-associated pathogen Penicillium marneffei (ATCC18224) and its near taxonomic relative Talaromyces stipitatus (ATCC10500).</title>
        <authorList>
            <person name="Nierman W.C."/>
            <person name="Fedorova-Abrams N.D."/>
            <person name="Andrianopoulos A."/>
        </authorList>
    </citation>
    <scope>NUCLEOTIDE SEQUENCE [LARGE SCALE GENOMIC DNA]</scope>
    <source>
        <strain evidence="8">ATCC 10500 / CBS 375.48 / QM 6759 / NRRL 1006</strain>
    </source>
</reference>
<dbReference type="FunCoup" id="B8M6D8">
    <property type="interactions" value="48"/>
</dbReference>
<dbReference type="STRING" id="441959.B8M6D8"/>
<comment type="subcellular location">
    <subcellularLocation>
        <location evidence="1">Mitochondrion</location>
    </subcellularLocation>
</comment>
<dbReference type="SUPFAM" id="SSF75620">
    <property type="entry name" value="Release factor"/>
    <property type="match status" value="1"/>
</dbReference>
<name>B8M6D8_TALSN</name>
<dbReference type="InterPro" id="IPR052405">
    <property type="entry name" value="Mito_Transl_Release_Factor"/>
</dbReference>
<dbReference type="InParanoid" id="B8M6D8"/>
<feature type="domain" description="Prokaryotic-type class I peptide chain release factors" evidence="6">
    <location>
        <begin position="42"/>
        <end position="139"/>
    </location>
</feature>
<evidence type="ECO:0000313" key="8">
    <source>
        <dbReference type="Proteomes" id="UP000001745"/>
    </source>
</evidence>
<keyword evidence="3" id="KW-0809">Transit peptide</keyword>
<feature type="compositionally biased region" description="Acidic residues" evidence="5">
    <location>
        <begin position="152"/>
        <end position="165"/>
    </location>
</feature>
<evidence type="ECO:0000256" key="2">
    <source>
        <dbReference type="ARBA" id="ARBA00010835"/>
    </source>
</evidence>
<dbReference type="EMBL" id="EQ962654">
    <property type="protein sequence ID" value="EED19313.1"/>
    <property type="molecule type" value="Genomic_DNA"/>
</dbReference>
<dbReference type="OMA" id="IIWDDDV"/>
<accession>B8M6D8</accession>
<evidence type="ECO:0000256" key="5">
    <source>
        <dbReference type="SAM" id="MobiDB-lite"/>
    </source>
</evidence>
<evidence type="ECO:0000256" key="3">
    <source>
        <dbReference type="ARBA" id="ARBA00022946"/>
    </source>
</evidence>
<organism evidence="7 8">
    <name type="scientific">Talaromyces stipitatus (strain ATCC 10500 / CBS 375.48 / QM 6759 / NRRL 1006)</name>
    <name type="common">Penicillium stipitatum</name>
    <dbReference type="NCBI Taxonomy" id="441959"/>
    <lineage>
        <taxon>Eukaryota</taxon>
        <taxon>Fungi</taxon>
        <taxon>Dikarya</taxon>
        <taxon>Ascomycota</taxon>
        <taxon>Pezizomycotina</taxon>
        <taxon>Eurotiomycetes</taxon>
        <taxon>Eurotiomycetidae</taxon>
        <taxon>Eurotiales</taxon>
        <taxon>Trichocomaceae</taxon>
        <taxon>Talaromyces</taxon>
        <taxon>Talaromyces sect. Talaromyces</taxon>
    </lineage>
</organism>
<dbReference type="PhylomeDB" id="B8M6D8"/>
<dbReference type="OrthoDB" id="277888at2759"/>
<dbReference type="GO" id="GO:0005739">
    <property type="term" value="C:mitochondrion"/>
    <property type="evidence" value="ECO:0007669"/>
    <property type="project" value="UniProtKB-SubCell"/>
</dbReference>
<dbReference type="GO" id="GO:0003747">
    <property type="term" value="F:translation release factor activity"/>
    <property type="evidence" value="ECO:0007669"/>
    <property type="project" value="InterPro"/>
</dbReference>
<gene>
    <name evidence="7" type="ORF">TSTA_026240</name>
</gene>
<evidence type="ECO:0000256" key="1">
    <source>
        <dbReference type="ARBA" id="ARBA00004173"/>
    </source>
</evidence>
<evidence type="ECO:0000256" key="4">
    <source>
        <dbReference type="ARBA" id="ARBA00023128"/>
    </source>
</evidence>
<evidence type="ECO:0000259" key="6">
    <source>
        <dbReference type="Pfam" id="PF00472"/>
    </source>
</evidence>
<dbReference type="InterPro" id="IPR045853">
    <property type="entry name" value="Pep_chain_release_fac_I_sf"/>
</dbReference>
<dbReference type="GO" id="GO:0032543">
    <property type="term" value="P:mitochondrial translation"/>
    <property type="evidence" value="ECO:0007669"/>
    <property type="project" value="UniProtKB-ARBA"/>
</dbReference>
<evidence type="ECO:0000313" key="7">
    <source>
        <dbReference type="EMBL" id="EED19313.1"/>
    </source>
</evidence>
<dbReference type="PANTHER" id="PTHR46203">
    <property type="entry name" value="PROBABLE PEPTIDE CHAIN RELEASE FACTOR C12ORF65"/>
    <property type="match status" value="1"/>
</dbReference>
<dbReference type="GO" id="GO:0016787">
    <property type="term" value="F:hydrolase activity"/>
    <property type="evidence" value="ECO:0007669"/>
    <property type="project" value="UniProtKB-KW"/>
</dbReference>
<dbReference type="HOGENOM" id="CLU_089470_1_1_1"/>
<dbReference type="eggNOG" id="KOG2726">
    <property type="taxonomic scope" value="Eukaryota"/>
</dbReference>
<sequence>MRQLWSKSPIPNAIFAARRLQLRSLFSTYPARAVKQLPPRPKLDDKDITGSYLKGTGPGGQKINKTNSAVQLIHKPTGIVVKSQATRSRSQNQKIAREILAAKVEELEKGEQSREAIKNALKRKRKASSMKKKRRKYRALEEAKQGQQLQDGAEEYEECASDYEESTTPATATR</sequence>
<keyword evidence="4" id="KW-0496">Mitochondrion</keyword>
<protein>
    <submittedName>
        <fullName evidence="7">Peptidyl-tRNA hydrolase domain protein</fullName>
    </submittedName>
</protein>
<dbReference type="FunFam" id="3.30.160.20:FF:000065">
    <property type="entry name" value="Peptidyl-tRNA hydrolase domain protein"/>
    <property type="match status" value="1"/>
</dbReference>
<dbReference type="GeneID" id="8098905"/>
<feature type="compositionally biased region" description="Basic residues" evidence="5">
    <location>
        <begin position="120"/>
        <end position="137"/>
    </location>
</feature>
<proteinExistence type="inferred from homology"/>
<keyword evidence="8" id="KW-1185">Reference proteome</keyword>
<dbReference type="Pfam" id="PF00472">
    <property type="entry name" value="RF-1"/>
    <property type="match status" value="1"/>
</dbReference>
<feature type="region of interest" description="Disordered" evidence="5">
    <location>
        <begin position="119"/>
        <end position="174"/>
    </location>
</feature>
<dbReference type="PANTHER" id="PTHR46203:SF1">
    <property type="entry name" value="MITOCHONDRIAL TRANSLATION RELEASE FACTOR IN RESCUE"/>
    <property type="match status" value="1"/>
</dbReference>